<dbReference type="Gene3D" id="3.30.70.20">
    <property type="match status" value="1"/>
</dbReference>
<evidence type="ECO:0000256" key="5">
    <source>
        <dbReference type="ARBA" id="ARBA00023014"/>
    </source>
</evidence>
<dbReference type="PROSITE" id="PS00198">
    <property type="entry name" value="4FE4S_FER_1"/>
    <property type="match status" value="1"/>
</dbReference>
<evidence type="ECO:0000256" key="2">
    <source>
        <dbReference type="ARBA" id="ARBA00022723"/>
    </source>
</evidence>
<organism evidence="8">
    <name type="scientific">marine metagenome</name>
    <dbReference type="NCBI Taxonomy" id="408172"/>
    <lineage>
        <taxon>unclassified sequences</taxon>
        <taxon>metagenomes</taxon>
        <taxon>ecological metagenomes</taxon>
    </lineage>
</organism>
<dbReference type="SUPFAM" id="SSF54862">
    <property type="entry name" value="4Fe-4S ferredoxins"/>
    <property type="match status" value="1"/>
</dbReference>
<evidence type="ECO:0000256" key="1">
    <source>
        <dbReference type="ARBA" id="ARBA00004196"/>
    </source>
</evidence>
<keyword evidence="4" id="KW-0408">Iron</keyword>
<feature type="non-terminal residue" evidence="8">
    <location>
        <position position="1"/>
    </location>
</feature>
<keyword evidence="3" id="KW-0732">Signal</keyword>
<dbReference type="AlphaFoldDB" id="A0A383BQ53"/>
<protein>
    <recommendedName>
        <fullName evidence="7">4Fe-4S ferredoxin-type domain-containing protein</fullName>
    </recommendedName>
</protein>
<feature type="domain" description="4Fe-4S ferredoxin-type" evidence="7">
    <location>
        <begin position="94"/>
        <end position="124"/>
    </location>
</feature>
<dbReference type="GO" id="GO:0046872">
    <property type="term" value="F:metal ion binding"/>
    <property type="evidence" value="ECO:0007669"/>
    <property type="project" value="UniProtKB-KW"/>
</dbReference>
<evidence type="ECO:0000259" key="7">
    <source>
        <dbReference type="PROSITE" id="PS51379"/>
    </source>
</evidence>
<evidence type="ECO:0000256" key="4">
    <source>
        <dbReference type="ARBA" id="ARBA00023004"/>
    </source>
</evidence>
<dbReference type="Pfam" id="PF13484">
    <property type="entry name" value="Fer4_16"/>
    <property type="match status" value="1"/>
</dbReference>
<keyword evidence="6" id="KW-0472">Membrane</keyword>
<reference evidence="8" key="1">
    <citation type="submission" date="2018-05" db="EMBL/GenBank/DDBJ databases">
        <authorList>
            <person name="Lanie J.A."/>
            <person name="Ng W.-L."/>
            <person name="Kazmierczak K.M."/>
            <person name="Andrzejewski T.M."/>
            <person name="Davidsen T.M."/>
            <person name="Wayne K.J."/>
            <person name="Tettelin H."/>
            <person name="Glass J.I."/>
            <person name="Rusch D."/>
            <person name="Podicherti R."/>
            <person name="Tsui H.-C.T."/>
            <person name="Winkler M.E."/>
        </authorList>
    </citation>
    <scope>NUCLEOTIDE SEQUENCE</scope>
</reference>
<keyword evidence="5" id="KW-0411">Iron-sulfur</keyword>
<keyword evidence="2" id="KW-0479">Metal-binding</keyword>
<sequence>DYDLIRTVPSALSGAATGLGYSHDALVVLSTAQYIRNLGYNAVASMNDSSLAVPLAIKAGLGEYGRLGLLVTKEYGPRVRLGKIYTDMPLAIDKPISFGVKEFCDTCRKCTNACPVGAVPDGAPSTERYNQSNIKGVMKWSVDGEKCFSYWVAQNTDCSICIRVCPYNKDFSKWYNRLGIRLAGTFLRRFMLFLDDRLGFGERMKPRTWWKRETS</sequence>
<dbReference type="PANTHER" id="PTHR42827">
    <property type="entry name" value="IRON-SULFUR CLUSTER-BINDING PROTEIN-RELATED"/>
    <property type="match status" value="1"/>
</dbReference>
<comment type="subcellular location">
    <subcellularLocation>
        <location evidence="1">Cell envelope</location>
    </subcellularLocation>
</comment>
<dbReference type="InterPro" id="IPR017900">
    <property type="entry name" value="4Fe4S_Fe_S_CS"/>
</dbReference>
<dbReference type="PANTHER" id="PTHR42827:SF1">
    <property type="entry name" value="IRON-SULFUR CLUSTER-BINDING PROTEIN"/>
    <property type="match status" value="1"/>
</dbReference>
<accession>A0A383BQ53</accession>
<evidence type="ECO:0000313" key="8">
    <source>
        <dbReference type="EMBL" id="SVE21488.1"/>
    </source>
</evidence>
<dbReference type="GO" id="GO:0030313">
    <property type="term" value="C:cell envelope"/>
    <property type="evidence" value="ECO:0007669"/>
    <property type="project" value="UniProtKB-SubCell"/>
</dbReference>
<dbReference type="InterPro" id="IPR017896">
    <property type="entry name" value="4Fe4S_Fe-S-bd"/>
</dbReference>
<dbReference type="InterPro" id="IPR012832">
    <property type="entry name" value="RDH"/>
</dbReference>
<name>A0A383BQ53_9ZZZZ</name>
<dbReference type="EMBL" id="UINC01201927">
    <property type="protein sequence ID" value="SVE21488.1"/>
    <property type="molecule type" value="Genomic_DNA"/>
</dbReference>
<gene>
    <name evidence="8" type="ORF">METZ01_LOCUS474342</name>
</gene>
<proteinExistence type="predicted"/>
<dbReference type="GO" id="GO:0051536">
    <property type="term" value="F:iron-sulfur cluster binding"/>
    <property type="evidence" value="ECO:0007669"/>
    <property type="project" value="UniProtKB-KW"/>
</dbReference>
<dbReference type="NCBIfam" id="TIGR02486">
    <property type="entry name" value="RDH"/>
    <property type="match status" value="1"/>
</dbReference>
<evidence type="ECO:0000256" key="3">
    <source>
        <dbReference type="ARBA" id="ARBA00022729"/>
    </source>
</evidence>
<evidence type="ECO:0000256" key="6">
    <source>
        <dbReference type="ARBA" id="ARBA00023136"/>
    </source>
</evidence>
<dbReference type="PROSITE" id="PS51379">
    <property type="entry name" value="4FE4S_FER_2"/>
    <property type="match status" value="1"/>
</dbReference>